<dbReference type="PANTHER" id="PTHR42738">
    <property type="entry name" value="HYDROXYMETHYLGLUTARYL-COA LYASE"/>
    <property type="match status" value="1"/>
</dbReference>
<dbReference type="RefSeq" id="WP_344225283.1">
    <property type="nucleotide sequence ID" value="NZ_BAAAQA010000027.1"/>
</dbReference>
<evidence type="ECO:0000313" key="7">
    <source>
        <dbReference type="EMBL" id="GAA2121587.1"/>
    </source>
</evidence>
<evidence type="ECO:0000256" key="4">
    <source>
        <dbReference type="ARBA" id="ARBA00023239"/>
    </source>
</evidence>
<organism evidence="7 8">
    <name type="scientific">Kocuria atrinae</name>
    <dbReference type="NCBI Taxonomy" id="592377"/>
    <lineage>
        <taxon>Bacteria</taxon>
        <taxon>Bacillati</taxon>
        <taxon>Actinomycetota</taxon>
        <taxon>Actinomycetes</taxon>
        <taxon>Micrococcales</taxon>
        <taxon>Micrococcaceae</taxon>
        <taxon>Kocuria</taxon>
    </lineage>
</organism>
<evidence type="ECO:0000256" key="3">
    <source>
        <dbReference type="ARBA" id="ARBA00022723"/>
    </source>
</evidence>
<comment type="similarity">
    <text evidence="1">Belongs to the HMG-CoA lyase family.</text>
</comment>
<comment type="similarity">
    <text evidence="5">Belongs to the alpha-IPM synthase/homocitrate synthase family.</text>
</comment>
<proteinExistence type="inferred from homology"/>
<dbReference type="PANTHER" id="PTHR42738:SF7">
    <property type="entry name" value="HYDROXYMETHYLGLUTARYL-COA LYASE"/>
    <property type="match status" value="1"/>
</dbReference>
<dbReference type="CDD" id="cd07938">
    <property type="entry name" value="DRE_TIM_HMGL"/>
    <property type="match status" value="1"/>
</dbReference>
<evidence type="ECO:0000256" key="2">
    <source>
        <dbReference type="ARBA" id="ARBA00022679"/>
    </source>
</evidence>
<name>A0ABP5JRD3_9MICC</name>
<dbReference type="Proteomes" id="UP001500166">
    <property type="component" value="Unassembled WGS sequence"/>
</dbReference>
<dbReference type="PROSITE" id="PS00815">
    <property type="entry name" value="AIPM_HOMOCIT_SYNTH_1"/>
    <property type="match status" value="1"/>
</dbReference>
<keyword evidence="2 5" id="KW-0808">Transferase</keyword>
<dbReference type="NCBIfam" id="NF004283">
    <property type="entry name" value="PRK05692.1"/>
    <property type="match status" value="1"/>
</dbReference>
<dbReference type="InterPro" id="IPR002034">
    <property type="entry name" value="AIPM/Hcit_synth_CS"/>
</dbReference>
<evidence type="ECO:0000313" key="8">
    <source>
        <dbReference type="Proteomes" id="UP001500166"/>
    </source>
</evidence>
<accession>A0ABP5JRD3</accession>
<gene>
    <name evidence="7" type="ORF">GCM10009824_24160</name>
</gene>
<dbReference type="GO" id="GO:0016829">
    <property type="term" value="F:lyase activity"/>
    <property type="evidence" value="ECO:0007669"/>
    <property type="project" value="UniProtKB-KW"/>
</dbReference>
<keyword evidence="8" id="KW-1185">Reference proteome</keyword>
<dbReference type="InterPro" id="IPR000891">
    <property type="entry name" value="PYR_CT"/>
</dbReference>
<evidence type="ECO:0000259" key="6">
    <source>
        <dbReference type="PROSITE" id="PS50991"/>
    </source>
</evidence>
<protein>
    <submittedName>
        <fullName evidence="7">Hydroxymethylglutaryl-CoA lyase</fullName>
    </submittedName>
</protein>
<dbReference type="InterPro" id="IPR013785">
    <property type="entry name" value="Aldolase_TIM"/>
</dbReference>
<evidence type="ECO:0000256" key="1">
    <source>
        <dbReference type="ARBA" id="ARBA00009405"/>
    </source>
</evidence>
<evidence type="ECO:0000256" key="5">
    <source>
        <dbReference type="RuleBase" id="RU003523"/>
    </source>
</evidence>
<dbReference type="EMBL" id="BAAAQA010000027">
    <property type="protein sequence ID" value="GAA2121587.1"/>
    <property type="molecule type" value="Genomic_DNA"/>
</dbReference>
<dbReference type="Pfam" id="PF00682">
    <property type="entry name" value="HMGL-like"/>
    <property type="match status" value="1"/>
</dbReference>
<dbReference type="PROSITE" id="PS50991">
    <property type="entry name" value="PYR_CT"/>
    <property type="match status" value="1"/>
</dbReference>
<reference evidence="8" key="1">
    <citation type="journal article" date="2019" name="Int. J. Syst. Evol. Microbiol.">
        <title>The Global Catalogue of Microorganisms (GCM) 10K type strain sequencing project: providing services to taxonomists for standard genome sequencing and annotation.</title>
        <authorList>
            <consortium name="The Broad Institute Genomics Platform"/>
            <consortium name="The Broad Institute Genome Sequencing Center for Infectious Disease"/>
            <person name="Wu L."/>
            <person name="Ma J."/>
        </authorList>
    </citation>
    <scope>NUCLEOTIDE SEQUENCE [LARGE SCALE GENOMIC DNA]</scope>
    <source>
        <strain evidence="8">JCM 15914</strain>
    </source>
</reference>
<dbReference type="Gene3D" id="3.20.20.70">
    <property type="entry name" value="Aldolase class I"/>
    <property type="match status" value="1"/>
</dbReference>
<feature type="domain" description="Pyruvate carboxyltransferase" evidence="6">
    <location>
        <begin position="3"/>
        <end position="269"/>
    </location>
</feature>
<keyword evidence="3" id="KW-0479">Metal-binding</keyword>
<keyword evidence="4 7" id="KW-0456">Lyase</keyword>
<dbReference type="InterPro" id="IPR043594">
    <property type="entry name" value="HMGL"/>
</dbReference>
<sequence length="293" mass="30363">MRVKITDVFLRDGLQDENVIVPTADKVAVGKALVNAGLTRLEVASFVNPTKVPQMADAAAVLAAMPTASGVTYTSLALNGRGIARAVAAGATDIQVVTSASQAHSSANAGQGIEEALADLAAEIAQYPQIHFFAGISTAFTCPFEGEIDPAHLLRVVRAFKDMGITDLGLADTLGTSPTEQVIGSLDHVIQAEPDLTYSLHLHNAHGQALKTVSTAIDRLGITRFDSALGGFGGCPYAPGAHGNIATEELVRHLHASGHDTGIDEIRLDEAVALARDVVAHSPAISAALPASR</sequence>
<dbReference type="SUPFAM" id="SSF51569">
    <property type="entry name" value="Aldolase"/>
    <property type="match status" value="1"/>
</dbReference>
<comment type="caution">
    <text evidence="7">The sequence shown here is derived from an EMBL/GenBank/DDBJ whole genome shotgun (WGS) entry which is preliminary data.</text>
</comment>